<organism evidence="1">
    <name type="scientific">uncultured Planctomycetota bacterium</name>
    <dbReference type="NCBI Taxonomy" id="120965"/>
    <lineage>
        <taxon>Bacteria</taxon>
        <taxon>Pseudomonadati</taxon>
        <taxon>Planctomycetota</taxon>
        <taxon>environmental samples</taxon>
    </lineage>
</organism>
<sequence>MPKIVGAIRNELTAAALGAVRSLEEVGSLWACIWHGWYVLLSVRNRRPLQARAPLVLGFADRTKSNSLQLRSRKHEGLGLLLRHSGRTLVAWYALVWFVLTARRQRDSWEAA</sequence>
<dbReference type="EMBL" id="AP011667">
    <property type="protein sequence ID" value="BAL53801.1"/>
    <property type="molecule type" value="Genomic_DNA"/>
</dbReference>
<name>H5SCB5_9BACT</name>
<reference evidence="1" key="2">
    <citation type="journal article" date="2012" name="PLoS ONE">
        <title>A Deeply Branching Thermophilic Bacterium with an Ancient Acetyl-CoA Pathway Dominates a Subsurface Ecosystem.</title>
        <authorList>
            <person name="Takami H."/>
            <person name="Noguchi H."/>
            <person name="Takaki Y."/>
            <person name="Uchiyama I."/>
            <person name="Toyoda A."/>
            <person name="Nishi S."/>
            <person name="Chee G.-J."/>
            <person name="Arai W."/>
            <person name="Nunoura T."/>
            <person name="Itoh T."/>
            <person name="Hattori M."/>
            <person name="Takai K."/>
        </authorList>
    </citation>
    <scope>NUCLEOTIDE SEQUENCE</scope>
</reference>
<accession>H5SCB5</accession>
<reference evidence="1" key="1">
    <citation type="journal article" date="2005" name="Environ. Microbiol.">
        <title>Genetic and functional properties of uncultivated thermophilic crenarchaeotes from a subsurface gold mine as revealed by analysis of genome fragments.</title>
        <authorList>
            <person name="Nunoura T."/>
            <person name="Hirayama H."/>
            <person name="Takami H."/>
            <person name="Oida H."/>
            <person name="Nishi S."/>
            <person name="Shimamura S."/>
            <person name="Suzuki Y."/>
            <person name="Inagaki F."/>
            <person name="Takai K."/>
            <person name="Nealson K.H."/>
            <person name="Horikoshi K."/>
        </authorList>
    </citation>
    <scope>NUCLEOTIDE SEQUENCE</scope>
</reference>
<dbReference type="AlphaFoldDB" id="H5SCB5"/>
<protein>
    <submittedName>
        <fullName evidence="1">Uncharacterized protein</fullName>
    </submittedName>
</protein>
<proteinExistence type="predicted"/>
<evidence type="ECO:0000313" key="1">
    <source>
        <dbReference type="EMBL" id="BAL53801.1"/>
    </source>
</evidence>
<gene>
    <name evidence="1" type="ORF">HGMM_F08F10C20</name>
</gene>